<dbReference type="SUPFAM" id="SSF46565">
    <property type="entry name" value="Chaperone J-domain"/>
    <property type="match status" value="1"/>
</dbReference>
<dbReference type="Gene3D" id="1.10.287.110">
    <property type="entry name" value="DnaJ domain"/>
    <property type="match status" value="1"/>
</dbReference>
<dbReference type="PANTHER" id="PTHR45000">
    <property type="entry name" value="CHAPERONE DNAJ-DOMAIN SUPERFAMILY PROTEIN"/>
    <property type="match status" value="1"/>
</dbReference>
<feature type="region of interest" description="Disordered" evidence="1">
    <location>
        <begin position="1"/>
        <end position="22"/>
    </location>
</feature>
<protein>
    <recommendedName>
        <fullName evidence="2">J domain-containing protein</fullName>
    </recommendedName>
</protein>
<sequence length="79" mass="8366">MSPGKSVTVTNGSGNGMAISGNGRVKLNVAGPQREGMIGGVMLKALELHPDQNQSNKEEAEAKFRHVMDAYNALRSKPS</sequence>
<proteinExistence type="predicted"/>
<evidence type="ECO:0000313" key="4">
    <source>
        <dbReference type="Proteomes" id="UP000077202"/>
    </source>
</evidence>
<gene>
    <name evidence="3" type="ORF">AXG93_3168s1010</name>
</gene>
<organism evidence="3 4">
    <name type="scientific">Marchantia polymorpha subsp. ruderalis</name>
    <dbReference type="NCBI Taxonomy" id="1480154"/>
    <lineage>
        <taxon>Eukaryota</taxon>
        <taxon>Viridiplantae</taxon>
        <taxon>Streptophyta</taxon>
        <taxon>Embryophyta</taxon>
        <taxon>Marchantiophyta</taxon>
        <taxon>Marchantiopsida</taxon>
        <taxon>Marchantiidae</taxon>
        <taxon>Marchantiales</taxon>
        <taxon>Marchantiaceae</taxon>
        <taxon>Marchantia</taxon>
    </lineage>
</organism>
<name>A0A176WFN5_MARPO</name>
<keyword evidence="4" id="KW-1185">Reference proteome</keyword>
<dbReference type="AlphaFoldDB" id="A0A176WFN5"/>
<evidence type="ECO:0000256" key="1">
    <source>
        <dbReference type="SAM" id="MobiDB-lite"/>
    </source>
</evidence>
<accession>A0A176WFN5</accession>
<feature type="domain" description="J" evidence="2">
    <location>
        <begin position="44"/>
        <end position="76"/>
    </location>
</feature>
<evidence type="ECO:0000313" key="3">
    <source>
        <dbReference type="EMBL" id="OAE32020.1"/>
    </source>
</evidence>
<dbReference type="InterPro" id="IPR001623">
    <property type="entry name" value="DnaJ_domain"/>
</dbReference>
<dbReference type="EMBL" id="LVLJ01000902">
    <property type="protein sequence ID" value="OAE32020.1"/>
    <property type="molecule type" value="Genomic_DNA"/>
</dbReference>
<dbReference type="PANTHER" id="PTHR45000:SF5">
    <property type="entry name" value="CHAPERONE DNAJ-DOMAIN SUPERFAMILY PROTEIN"/>
    <property type="match status" value="1"/>
</dbReference>
<dbReference type="Proteomes" id="UP000077202">
    <property type="component" value="Unassembled WGS sequence"/>
</dbReference>
<dbReference type="InterPro" id="IPR036869">
    <property type="entry name" value="J_dom_sf"/>
</dbReference>
<reference evidence="3" key="1">
    <citation type="submission" date="2016-03" db="EMBL/GenBank/DDBJ databases">
        <title>Mechanisms controlling the formation of the plant cell surface in tip-growing cells are functionally conserved among land plants.</title>
        <authorList>
            <person name="Honkanen S."/>
            <person name="Jones V.A."/>
            <person name="Morieri G."/>
            <person name="Champion C."/>
            <person name="Hetherington A.J."/>
            <person name="Kelly S."/>
            <person name="Saint-Marcoux D."/>
            <person name="Proust H."/>
            <person name="Prescott H."/>
            <person name="Dolan L."/>
        </authorList>
    </citation>
    <scope>NUCLEOTIDE SEQUENCE [LARGE SCALE GENOMIC DNA]</scope>
    <source>
        <tissue evidence="3">Whole gametophyte</tissue>
    </source>
</reference>
<evidence type="ECO:0000259" key="2">
    <source>
        <dbReference type="Pfam" id="PF00226"/>
    </source>
</evidence>
<feature type="compositionally biased region" description="Polar residues" evidence="1">
    <location>
        <begin position="1"/>
        <end position="12"/>
    </location>
</feature>
<dbReference type="CDD" id="cd06257">
    <property type="entry name" value="DnaJ"/>
    <property type="match status" value="1"/>
</dbReference>
<comment type="caution">
    <text evidence="3">The sequence shown here is derived from an EMBL/GenBank/DDBJ whole genome shotgun (WGS) entry which is preliminary data.</text>
</comment>
<dbReference type="Pfam" id="PF00226">
    <property type="entry name" value="DnaJ"/>
    <property type="match status" value="1"/>
</dbReference>